<name>A0A9P0VWT3_9ASCO</name>
<feature type="compositionally biased region" description="Acidic residues" evidence="4">
    <location>
        <begin position="776"/>
        <end position="821"/>
    </location>
</feature>
<evidence type="ECO:0000256" key="3">
    <source>
        <dbReference type="ARBA" id="ARBA00023242"/>
    </source>
</evidence>
<comment type="subcellular location">
    <subcellularLocation>
        <location evidence="1">Nucleus</location>
    </subcellularLocation>
</comment>
<keyword evidence="6" id="KW-1185">Reference proteome</keyword>
<evidence type="ECO:0000256" key="2">
    <source>
        <dbReference type="ARBA" id="ARBA00006809"/>
    </source>
</evidence>
<dbReference type="EMBL" id="CAKXYY010000002">
    <property type="protein sequence ID" value="CAH2350732.1"/>
    <property type="molecule type" value="Genomic_DNA"/>
</dbReference>
<feature type="region of interest" description="Disordered" evidence="4">
    <location>
        <begin position="767"/>
        <end position="871"/>
    </location>
</feature>
<dbReference type="PANTHER" id="PTHR13213">
    <property type="entry name" value="MYB-BINDING PROTEIN 1A FAMILY MEMBER"/>
    <property type="match status" value="1"/>
</dbReference>
<dbReference type="Pfam" id="PF04931">
    <property type="entry name" value="DNA_pol_phi"/>
    <property type="match status" value="1"/>
</dbReference>
<sequence>MTVSRDHYYRLASEVPQERIEAATALLSELQAANLKEEWDYAMNRLIKGLTSTRQSAKVGFSMALIEVLSVLVKDSKNDLTVLGYFKQLLELTETKSSMKGKEERAILFGRLFGLQVILNSGLLLDSEEFVSLSELREFCRILIELSTIKSWLRESTIFTLFTFFSEYQAKVSTYNRELSVWILQKLNDAGLNLTTEGMSIYLSIPKGNRKAFSLEVENPQANWKNGDPLSKGNLPLLTKVLKDVEVVEEEKGDSEGNKNNKPKQKSNWNPRIHFVWDLIVRDFLIESGPLDDQIEEEEVGKKRKKHSKEETSKKKSKKNTVGEDLSLSLQEFWKVIVDESLFSEKSSHERKFWGFEIFGKFLKAVQRKQEIYHLFTPNLMRCLINQSSQSNRFLNKISIQTLNTIVEVAKREPTKAPIILSCLLDESHGGCWNFDLITKSKCIDEVLSGPEDESGDIFNEFRKILISKYFSVIKDVSEDIDDLDEEKEGAEEPNSSVPLKYPYDNVQKWCLDKLLHLIRSHKHLLKDGAHSKWLEEIFQLLIKNAFFKLKDTGRSPISLNIKNLSSERLTSILSDVITFKNENDEPWPLFCIDFIREIEENHEDYELVAEFDESLIESRNEILDILSTIKKSIRKSKKRASKKSKSKSDIGVDQLYCFQLLFSMVLIQFYMADEEAVSVLEELKVCYEDITNKGESEEGEEVDSSQVLTEIILSFVARKSNLLKKISMIIWESFLCAKNEEGKLRITENSLALLYDILESRENKEGLEKVFEGQGEYEEENAEKEEGEDDEEEEEEEEEDDDEDAEDSNSDSDSDSDSVDPDSTVDKVERETSAKLSEALGIPSSGEVKFEDLSDFEGDEEDSYESDSMDDEQMMEIDEQLSKIFKERRDALSSVVTGSKRKTEVIDAKEQMIFFKNRVLDLLEQFNKHQPSSYLNLTMIKPIITLIGLTLDKNVGTKAHKLLKFKISKTKVSKDQFSENFDSEEDGEVFKKSLLEMIQWLHSTASRSSSNQAHSMACNQACIILSKNLIGIDDTYLDQVIEIYTSSLKEWAINKKSKIQASMFFDFINWLNSKRENKQ</sequence>
<evidence type="ECO:0000313" key="6">
    <source>
        <dbReference type="Proteomes" id="UP000837801"/>
    </source>
</evidence>
<dbReference type="GO" id="GO:0005730">
    <property type="term" value="C:nucleolus"/>
    <property type="evidence" value="ECO:0007669"/>
    <property type="project" value="InterPro"/>
</dbReference>
<dbReference type="GO" id="GO:0000182">
    <property type="term" value="F:rDNA binding"/>
    <property type="evidence" value="ECO:0007669"/>
    <property type="project" value="TreeGrafter"/>
</dbReference>
<comment type="caution">
    <text evidence="5">The sequence shown here is derived from an EMBL/GenBank/DDBJ whole genome shotgun (WGS) entry which is preliminary data.</text>
</comment>
<evidence type="ECO:0000313" key="5">
    <source>
        <dbReference type="EMBL" id="CAH2350732.1"/>
    </source>
</evidence>
<feature type="compositionally biased region" description="Basic and acidic residues" evidence="4">
    <location>
        <begin position="825"/>
        <end position="834"/>
    </location>
</feature>
<dbReference type="GO" id="GO:0006355">
    <property type="term" value="P:regulation of DNA-templated transcription"/>
    <property type="evidence" value="ECO:0007669"/>
    <property type="project" value="InterPro"/>
</dbReference>
<comment type="similarity">
    <text evidence="2">Belongs to the MYBBP1A family.</text>
</comment>
<reference evidence="5" key="1">
    <citation type="submission" date="2022-03" db="EMBL/GenBank/DDBJ databases">
        <authorList>
            <person name="Legras J.-L."/>
            <person name="Devillers H."/>
            <person name="Grondin C."/>
        </authorList>
    </citation>
    <scope>NUCLEOTIDE SEQUENCE</scope>
    <source>
        <strain evidence="5">CLIB 1423</strain>
    </source>
</reference>
<evidence type="ECO:0000256" key="4">
    <source>
        <dbReference type="SAM" id="MobiDB-lite"/>
    </source>
</evidence>
<keyword evidence="3" id="KW-0539">Nucleus</keyword>
<accession>A0A9P0VWT3</accession>
<dbReference type="SUPFAM" id="SSF48371">
    <property type="entry name" value="ARM repeat"/>
    <property type="match status" value="1"/>
</dbReference>
<feature type="region of interest" description="Disordered" evidence="4">
    <location>
        <begin position="296"/>
        <end position="321"/>
    </location>
</feature>
<gene>
    <name evidence="5" type="ORF">CLIB1423_02S03884</name>
</gene>
<proteinExistence type="inferred from homology"/>
<evidence type="ECO:0000256" key="1">
    <source>
        <dbReference type="ARBA" id="ARBA00004123"/>
    </source>
</evidence>
<organism evidence="5 6">
    <name type="scientific">[Candida] railenensis</name>
    <dbReference type="NCBI Taxonomy" id="45579"/>
    <lineage>
        <taxon>Eukaryota</taxon>
        <taxon>Fungi</taxon>
        <taxon>Dikarya</taxon>
        <taxon>Ascomycota</taxon>
        <taxon>Saccharomycotina</taxon>
        <taxon>Pichiomycetes</taxon>
        <taxon>Debaryomycetaceae</taxon>
        <taxon>Kurtzmaniella</taxon>
    </lineage>
</organism>
<dbReference type="OrthoDB" id="342531at2759"/>
<dbReference type="PANTHER" id="PTHR13213:SF2">
    <property type="entry name" value="MYB-BINDING PROTEIN 1A"/>
    <property type="match status" value="1"/>
</dbReference>
<dbReference type="InterPro" id="IPR007015">
    <property type="entry name" value="DNA_pol_V/MYBBP1A"/>
</dbReference>
<protein>
    <submittedName>
        <fullName evidence="5">rDNA transcriptional regulator Pol5p</fullName>
    </submittedName>
</protein>
<feature type="compositionally biased region" description="Acidic residues" evidence="4">
    <location>
        <begin position="854"/>
        <end position="871"/>
    </location>
</feature>
<dbReference type="Proteomes" id="UP000837801">
    <property type="component" value="Unassembled WGS sequence"/>
</dbReference>
<dbReference type="AlphaFoldDB" id="A0A9P0VWT3"/>
<dbReference type="InterPro" id="IPR016024">
    <property type="entry name" value="ARM-type_fold"/>
</dbReference>